<evidence type="ECO:0000313" key="5">
    <source>
        <dbReference type="Proteomes" id="UP000185596"/>
    </source>
</evidence>
<feature type="transmembrane region" description="Helical" evidence="2">
    <location>
        <begin position="483"/>
        <end position="508"/>
    </location>
</feature>
<name>A0A1Q8CYJ5_9PSEU</name>
<feature type="domain" description="NACHT" evidence="3">
    <location>
        <begin position="131"/>
        <end position="285"/>
    </location>
</feature>
<feature type="transmembrane region" description="Helical" evidence="2">
    <location>
        <begin position="528"/>
        <end position="548"/>
    </location>
</feature>
<feature type="transmembrane region" description="Helical" evidence="2">
    <location>
        <begin position="448"/>
        <end position="471"/>
    </location>
</feature>
<dbReference type="InterPro" id="IPR007111">
    <property type="entry name" value="NACHT_NTPase"/>
</dbReference>
<evidence type="ECO:0000256" key="1">
    <source>
        <dbReference type="SAM" id="MobiDB-lite"/>
    </source>
</evidence>
<gene>
    <name evidence="4" type="ORF">BU204_00445</name>
</gene>
<keyword evidence="2" id="KW-1133">Transmembrane helix</keyword>
<keyword evidence="2" id="KW-0812">Transmembrane</keyword>
<dbReference type="AlphaFoldDB" id="A0A1Q8CYJ5"/>
<feature type="compositionally biased region" description="Basic and acidic residues" evidence="1">
    <location>
        <begin position="1"/>
        <end position="10"/>
    </location>
</feature>
<feature type="transmembrane region" description="Helical" evidence="2">
    <location>
        <begin position="611"/>
        <end position="634"/>
    </location>
</feature>
<keyword evidence="2" id="KW-0472">Membrane</keyword>
<feature type="transmembrane region" description="Helical" evidence="2">
    <location>
        <begin position="663"/>
        <end position="680"/>
    </location>
</feature>
<feature type="transmembrane region" description="Helical" evidence="2">
    <location>
        <begin position="700"/>
        <end position="724"/>
    </location>
</feature>
<dbReference type="InterPro" id="IPR027417">
    <property type="entry name" value="P-loop_NTPase"/>
</dbReference>
<dbReference type="Gene3D" id="3.40.50.300">
    <property type="entry name" value="P-loop containing nucleotide triphosphate hydrolases"/>
    <property type="match status" value="1"/>
</dbReference>
<dbReference type="Pfam" id="PF05729">
    <property type="entry name" value="NACHT"/>
    <property type="match status" value="1"/>
</dbReference>
<protein>
    <recommendedName>
        <fullName evidence="3">NACHT domain-containing protein</fullName>
    </recommendedName>
</protein>
<keyword evidence="5" id="KW-1185">Reference proteome</keyword>
<evidence type="ECO:0000256" key="2">
    <source>
        <dbReference type="SAM" id="Phobius"/>
    </source>
</evidence>
<evidence type="ECO:0000259" key="3">
    <source>
        <dbReference type="Pfam" id="PF05729"/>
    </source>
</evidence>
<dbReference type="Proteomes" id="UP000185596">
    <property type="component" value="Unassembled WGS sequence"/>
</dbReference>
<feature type="transmembrane region" description="Helical" evidence="2">
    <location>
        <begin position="569"/>
        <end position="591"/>
    </location>
</feature>
<feature type="region of interest" description="Disordered" evidence="1">
    <location>
        <begin position="1"/>
        <end position="23"/>
    </location>
</feature>
<organism evidence="4 5">
    <name type="scientific">Actinophytocola xanthii</name>
    <dbReference type="NCBI Taxonomy" id="1912961"/>
    <lineage>
        <taxon>Bacteria</taxon>
        <taxon>Bacillati</taxon>
        <taxon>Actinomycetota</taxon>
        <taxon>Actinomycetes</taxon>
        <taxon>Pseudonocardiales</taxon>
        <taxon>Pseudonocardiaceae</taxon>
    </lineage>
</organism>
<comment type="caution">
    <text evidence="4">The sequence shown here is derived from an EMBL/GenBank/DDBJ whole genome shotgun (WGS) entry which is preliminary data.</text>
</comment>
<proteinExistence type="predicted"/>
<feature type="transmembrane region" description="Helical" evidence="2">
    <location>
        <begin position="419"/>
        <end position="436"/>
    </location>
</feature>
<dbReference type="EMBL" id="MSIE01000001">
    <property type="protein sequence ID" value="OLF19431.1"/>
    <property type="molecule type" value="Genomic_DNA"/>
</dbReference>
<dbReference type="STRING" id="1912961.BU204_00445"/>
<reference evidence="4 5" key="1">
    <citation type="submission" date="2016-12" db="EMBL/GenBank/DDBJ databases">
        <title>The draft genome sequence of Actinophytocola sp. 11-183.</title>
        <authorList>
            <person name="Wang W."/>
            <person name="Yuan L."/>
        </authorList>
    </citation>
    <scope>NUCLEOTIDE SEQUENCE [LARGE SCALE GENOMIC DNA]</scope>
    <source>
        <strain evidence="4 5">11-183</strain>
    </source>
</reference>
<accession>A0A1Q8CYJ5</accession>
<evidence type="ECO:0000313" key="4">
    <source>
        <dbReference type="EMBL" id="OLF19431.1"/>
    </source>
</evidence>
<dbReference type="SUPFAM" id="SSF52540">
    <property type="entry name" value="P-loop containing nucleoside triphosphate hydrolases"/>
    <property type="match status" value="1"/>
</dbReference>
<sequence length="783" mass="84292">MCTVRDDGVSERGSPTTHNEASGVVHGPLLQVGSIVGDVVLNAPGWSSRIDEWTEGLAQGVRKLWRQEEAHRRVHDPVALPVRWHPAAPELADHWANVRRLPAGATGEPLALAGRVEHLEQVYRSIPSGRLVILGPAGAGKTVLAGRLALDLLDARGPGQPVPVIVSAGSWNPETTPLHGWLAEQITRDHPGLAVPVARGGPTRAGALIDAGRVLPVLDGFDELDVGLHQAALRRLNASPDAPAVITSRTAEYAAAVRGVDALTAAAVVELDDLSLDDLHDYLPRTTAGDRTGLWDPVLERMRTEPHAPGPAALCQVLTNPLMVFLARTIYSDTPGRDPAELLATDRFPTAAAVRDHLLAAFVPAVYQDDRPGRTPRWPADRARHYLAYLAGHLREAGTRDLAWWQLRDTVPRRVRTRLFALLDGLLIGFAVGLAPRLMSGTMSPLSYWLSFGLAAAAASGVTVALTVRLTRRSRGGRRRGKATVALTVGFAVALVFVFVFLLILVLLSQLPHGPWYPSVSIPALFFYGLKYGLPIGAAAGLVAVLVGDRTTGPRPTGTRLQLRGRARFIASRFVLGYVAGLVIVVALWFWSLAVYDAAGGGFTGPVVAVAVQQLLVGGLLGALAFGLVAAATFGLEAPLNAADAVRAADSLARDRRNTVRKVLAVWLMVLPVGGIWYWMGEREFWLSLSYGEGDDLITAVMVVVVGMTTGVRAISAWAYWLVLVRGWLPLTGRLPWRVQAFLTDAYQRGVLRQTGAVYQFRHARLQDHLLADPTPPLRSAVV</sequence>